<keyword evidence="9 11" id="KW-0472">Membrane</keyword>
<evidence type="ECO:0000259" key="14">
    <source>
        <dbReference type="Pfam" id="PF00593"/>
    </source>
</evidence>
<name>A0A6N6N2V0_9BACT</name>
<dbReference type="InterPro" id="IPR039426">
    <property type="entry name" value="TonB-dep_rcpt-like"/>
</dbReference>
<evidence type="ECO:0000256" key="8">
    <source>
        <dbReference type="ARBA" id="ARBA00023077"/>
    </source>
</evidence>
<comment type="similarity">
    <text evidence="11 12">Belongs to the TonB-dependent receptor family.</text>
</comment>
<dbReference type="InterPro" id="IPR012910">
    <property type="entry name" value="Plug_dom"/>
</dbReference>
<keyword evidence="5 11" id="KW-0812">Transmembrane</keyword>
<evidence type="ECO:0000256" key="9">
    <source>
        <dbReference type="ARBA" id="ARBA00023136"/>
    </source>
</evidence>
<evidence type="ECO:0000256" key="4">
    <source>
        <dbReference type="ARBA" id="ARBA00022496"/>
    </source>
</evidence>
<organism evidence="16 17">
    <name type="scientific">Pseudodesulfovibrio senegalensis</name>
    <dbReference type="NCBI Taxonomy" id="1721087"/>
    <lineage>
        <taxon>Bacteria</taxon>
        <taxon>Pseudomonadati</taxon>
        <taxon>Thermodesulfobacteriota</taxon>
        <taxon>Desulfovibrionia</taxon>
        <taxon>Desulfovibrionales</taxon>
        <taxon>Desulfovibrionaceae</taxon>
    </lineage>
</organism>
<dbReference type="PANTHER" id="PTHR32552:SF81">
    <property type="entry name" value="TONB-DEPENDENT OUTER MEMBRANE RECEPTOR"/>
    <property type="match status" value="1"/>
</dbReference>
<evidence type="ECO:0000256" key="7">
    <source>
        <dbReference type="ARBA" id="ARBA00023065"/>
    </source>
</evidence>
<dbReference type="AlphaFoldDB" id="A0A6N6N2V0"/>
<comment type="caution">
    <text evidence="16">The sequence shown here is derived from an EMBL/GenBank/DDBJ whole genome shotgun (WGS) entry which is preliminary data.</text>
</comment>
<proteinExistence type="inferred from homology"/>
<evidence type="ECO:0000313" key="16">
    <source>
        <dbReference type="EMBL" id="KAB1441362.1"/>
    </source>
</evidence>
<dbReference type="PANTHER" id="PTHR32552">
    <property type="entry name" value="FERRICHROME IRON RECEPTOR-RELATED"/>
    <property type="match status" value="1"/>
</dbReference>
<dbReference type="GO" id="GO:0009279">
    <property type="term" value="C:cell outer membrane"/>
    <property type="evidence" value="ECO:0007669"/>
    <property type="project" value="UniProtKB-SubCell"/>
</dbReference>
<keyword evidence="17" id="KW-1185">Reference proteome</keyword>
<evidence type="ECO:0000259" key="15">
    <source>
        <dbReference type="Pfam" id="PF07715"/>
    </source>
</evidence>
<dbReference type="SUPFAM" id="SSF56935">
    <property type="entry name" value="Porins"/>
    <property type="match status" value="1"/>
</dbReference>
<keyword evidence="16" id="KW-0675">Receptor</keyword>
<evidence type="ECO:0000256" key="11">
    <source>
        <dbReference type="PROSITE-ProRule" id="PRU01360"/>
    </source>
</evidence>
<evidence type="ECO:0000256" key="3">
    <source>
        <dbReference type="ARBA" id="ARBA00022452"/>
    </source>
</evidence>
<comment type="subcellular location">
    <subcellularLocation>
        <location evidence="1 11">Cell outer membrane</location>
        <topology evidence="1 11">Multi-pass membrane protein</topology>
    </subcellularLocation>
</comment>
<keyword evidence="6" id="KW-0408">Iron</keyword>
<gene>
    <name evidence="16" type="ORF">F8A88_10460</name>
</gene>
<dbReference type="EMBL" id="WAIE01000004">
    <property type="protein sequence ID" value="KAB1441362.1"/>
    <property type="molecule type" value="Genomic_DNA"/>
</dbReference>
<evidence type="ECO:0000256" key="10">
    <source>
        <dbReference type="ARBA" id="ARBA00023237"/>
    </source>
</evidence>
<dbReference type="InterPro" id="IPR000531">
    <property type="entry name" value="Beta-barrel_TonB"/>
</dbReference>
<evidence type="ECO:0000256" key="6">
    <source>
        <dbReference type="ARBA" id="ARBA00023004"/>
    </source>
</evidence>
<dbReference type="InterPro" id="IPR036942">
    <property type="entry name" value="Beta-barrel_TonB_sf"/>
</dbReference>
<keyword evidence="3 11" id="KW-1134">Transmembrane beta strand</keyword>
<evidence type="ECO:0000256" key="2">
    <source>
        <dbReference type="ARBA" id="ARBA00022448"/>
    </source>
</evidence>
<accession>A0A6N6N2V0</accession>
<dbReference type="PROSITE" id="PS52016">
    <property type="entry name" value="TONB_DEPENDENT_REC_3"/>
    <property type="match status" value="1"/>
</dbReference>
<evidence type="ECO:0000313" key="17">
    <source>
        <dbReference type="Proteomes" id="UP000438699"/>
    </source>
</evidence>
<sequence length="764" mass="84596">MKIMCCRNGVVVFSVSGGPGRAIVQKGWIKSILRRIATMENTIIPPCRGRGSGLAVVARSLLLVALMLAVTAGLAFADESGDEGQSGKTVKLEAVKVTANKMEESLKDVPQSITVINEMDIEEKGIENMSDVIDNIPGMSYSADHGLAINFRGLNSSMFTMNNPVTMYVDGIAHSGKTGFDTSMVNVERVEVLRGAQSTLYGKNAMGAVINVVTKDPTNEWQGKVGTEYGSWDYIKGYAAMNGPIVEDRLFLGLSAQYDQDQGWIKNDYPGMNEDANREHERKINGYVLFKPIEDLRMRLAAYHSKEVSHWADEYAMVPGSDLSSFNADDAKHVSYDVPTKSTIEDNSQSLRVEYDFSGYKFDSITTHKKIEVDAVYDSDFGVDPNYAGLTMFDENEDETWAQELRLSAGRADEFRWTCGVYGDLGNRKQGPYGQQFYDPGMGMAFEQDAHSEQDSYTMAAFGQIMAPLGAGFELTLGARLQRLHKELDLDMYYQAVGAAPNLFYSMHGDKTWNAFLPKAALSYAINDEWTTYVSYSHGYMPGGFNYFAMQGSADANSFKPEKSKNYELGLKGDYDSLRIAAALFYMDIDDIHVYKTIGSGAGAMYVTDNAKKAHSYGAELEVTYLPVDTLELSGSVCVTKAKYDEYDAGTTNFDGEDIEQTPSHVIRLSAAYHHPCGFYARADARHYGSRSFYDDVNKSFDEADAYTIVDSRIGYRFDSFDVYGYVKNLTDEEYVTAFRSNGMASIVGVGAPRTIGAGVMYYF</sequence>
<feature type="transmembrane region" description="Helical" evidence="13">
    <location>
        <begin position="56"/>
        <end position="77"/>
    </location>
</feature>
<dbReference type="GO" id="GO:0006826">
    <property type="term" value="P:iron ion transport"/>
    <property type="evidence" value="ECO:0007669"/>
    <property type="project" value="UniProtKB-KW"/>
</dbReference>
<keyword evidence="10 11" id="KW-0998">Cell outer membrane</keyword>
<feature type="domain" description="TonB-dependent receptor plug" evidence="15">
    <location>
        <begin position="106"/>
        <end position="209"/>
    </location>
</feature>
<dbReference type="Gene3D" id="2.40.170.20">
    <property type="entry name" value="TonB-dependent receptor, beta-barrel domain"/>
    <property type="match status" value="1"/>
</dbReference>
<dbReference type="Proteomes" id="UP000438699">
    <property type="component" value="Unassembled WGS sequence"/>
</dbReference>
<evidence type="ECO:0000256" key="5">
    <source>
        <dbReference type="ARBA" id="ARBA00022692"/>
    </source>
</evidence>
<keyword evidence="7" id="KW-0406">Ion transport</keyword>
<keyword evidence="13" id="KW-1133">Transmembrane helix</keyword>
<keyword evidence="8 12" id="KW-0798">TonB box</keyword>
<reference evidence="16 17" key="1">
    <citation type="journal article" date="2017" name="Int. J. Syst. Evol. Microbiol.">
        <title>Desulfovibrio senegalensis sp. nov., a mesophilic sulfate reducer isolated from marine sediment.</title>
        <authorList>
            <person name="Thioye A."/>
            <person name="Gam Z.B.A."/>
            <person name="Mbengue M."/>
            <person name="Cayol J.L."/>
            <person name="Joseph-Bartoli M."/>
            <person name="Toure-Kane C."/>
            <person name="Labat M."/>
        </authorList>
    </citation>
    <scope>NUCLEOTIDE SEQUENCE [LARGE SCALE GENOMIC DNA]</scope>
    <source>
        <strain evidence="16 17">DSM 101509</strain>
    </source>
</reference>
<dbReference type="CDD" id="cd01347">
    <property type="entry name" value="ligand_gated_channel"/>
    <property type="match status" value="1"/>
</dbReference>
<feature type="domain" description="TonB-dependent receptor-like beta-barrel" evidence="14">
    <location>
        <begin position="336"/>
        <end position="730"/>
    </location>
</feature>
<evidence type="ECO:0000256" key="13">
    <source>
        <dbReference type="SAM" id="Phobius"/>
    </source>
</evidence>
<dbReference type="Pfam" id="PF00593">
    <property type="entry name" value="TonB_dep_Rec_b-barrel"/>
    <property type="match status" value="1"/>
</dbReference>
<evidence type="ECO:0000256" key="12">
    <source>
        <dbReference type="RuleBase" id="RU003357"/>
    </source>
</evidence>
<keyword evidence="4" id="KW-0410">Iron transport</keyword>
<keyword evidence="2 11" id="KW-0813">Transport</keyword>
<evidence type="ECO:0000256" key="1">
    <source>
        <dbReference type="ARBA" id="ARBA00004571"/>
    </source>
</evidence>
<dbReference type="Pfam" id="PF07715">
    <property type="entry name" value="Plug"/>
    <property type="match status" value="1"/>
</dbReference>
<protein>
    <submittedName>
        <fullName evidence="16">TonB-dependent receptor</fullName>
    </submittedName>
</protein>